<feature type="region of interest" description="Disordered" evidence="1">
    <location>
        <begin position="1"/>
        <end position="26"/>
    </location>
</feature>
<evidence type="ECO:0000256" key="1">
    <source>
        <dbReference type="SAM" id="MobiDB-lite"/>
    </source>
</evidence>
<dbReference type="OrthoDB" id="7482181at2759"/>
<accession>A0A8J2QJ08</accession>
<reference evidence="2" key="1">
    <citation type="submission" date="2021-09" db="EMBL/GenBank/DDBJ databases">
        <authorList>
            <person name="Martin H S."/>
        </authorList>
    </citation>
    <scope>NUCLEOTIDE SEQUENCE</scope>
</reference>
<comment type="caution">
    <text evidence="2">The sequence shown here is derived from an EMBL/GenBank/DDBJ whole genome shotgun (WGS) entry which is preliminary data.</text>
</comment>
<name>A0A8J2QJ08_9NEOP</name>
<proteinExistence type="predicted"/>
<dbReference type="AlphaFoldDB" id="A0A8J2QJ08"/>
<sequence>MTDGHHYEAGKQRSGSRQRSHPILTVPPHYHTTHLLLPTHGSWACLQNKAYLERGRRAGASRGVRPNKGKRRAARLLGRGRGTGSAVRSKAPQIKGAAARSASVIIIMQALRSA</sequence>
<gene>
    <name evidence="2" type="ORF">DCHRY22_LOCUS4012</name>
</gene>
<feature type="region of interest" description="Disordered" evidence="1">
    <location>
        <begin position="57"/>
        <end position="92"/>
    </location>
</feature>
<evidence type="ECO:0000313" key="3">
    <source>
        <dbReference type="Proteomes" id="UP000789524"/>
    </source>
</evidence>
<feature type="compositionally biased region" description="Basic residues" evidence="1">
    <location>
        <begin position="65"/>
        <end position="74"/>
    </location>
</feature>
<feature type="compositionally biased region" description="Basic and acidic residues" evidence="1">
    <location>
        <begin position="1"/>
        <end position="11"/>
    </location>
</feature>
<dbReference type="Proteomes" id="UP000789524">
    <property type="component" value="Unassembled WGS sequence"/>
</dbReference>
<keyword evidence="3" id="KW-1185">Reference proteome</keyword>
<organism evidence="2 3">
    <name type="scientific">Danaus chrysippus</name>
    <name type="common">African queen</name>
    <dbReference type="NCBI Taxonomy" id="151541"/>
    <lineage>
        <taxon>Eukaryota</taxon>
        <taxon>Metazoa</taxon>
        <taxon>Ecdysozoa</taxon>
        <taxon>Arthropoda</taxon>
        <taxon>Hexapoda</taxon>
        <taxon>Insecta</taxon>
        <taxon>Pterygota</taxon>
        <taxon>Neoptera</taxon>
        <taxon>Endopterygota</taxon>
        <taxon>Lepidoptera</taxon>
        <taxon>Glossata</taxon>
        <taxon>Ditrysia</taxon>
        <taxon>Papilionoidea</taxon>
        <taxon>Nymphalidae</taxon>
        <taxon>Danainae</taxon>
        <taxon>Danaini</taxon>
        <taxon>Danaina</taxon>
        <taxon>Danaus</taxon>
        <taxon>Anosia</taxon>
    </lineage>
</organism>
<protein>
    <submittedName>
        <fullName evidence="2">(African queen) hypothetical protein</fullName>
    </submittedName>
</protein>
<dbReference type="EMBL" id="CAKASE010000048">
    <property type="protein sequence ID" value="CAG9562728.1"/>
    <property type="molecule type" value="Genomic_DNA"/>
</dbReference>
<evidence type="ECO:0000313" key="2">
    <source>
        <dbReference type="EMBL" id="CAG9562728.1"/>
    </source>
</evidence>